<dbReference type="AlphaFoldDB" id="A0A9Q9AKQ9"/>
<accession>A0A9Q9AKQ9</accession>
<gene>
    <name evidence="1" type="ORF">Slin15195_G041440</name>
</gene>
<name>A0A9Q9AKQ9_9PEZI</name>
<dbReference type="Proteomes" id="UP001056384">
    <property type="component" value="Chromosome 3"/>
</dbReference>
<evidence type="ECO:0000313" key="1">
    <source>
        <dbReference type="EMBL" id="USW50825.1"/>
    </source>
</evidence>
<dbReference type="EMBL" id="CP099420">
    <property type="protein sequence ID" value="USW50825.1"/>
    <property type="molecule type" value="Genomic_DNA"/>
</dbReference>
<protein>
    <submittedName>
        <fullName evidence="1">Uncharacterized protein</fullName>
    </submittedName>
</protein>
<sequence>MLSLSYAQDQTLDDAIADPNNVISACDSSSTIDCGNGLCCQVEVPFVGAMPFCLPEGSSCTSGNGGDKDFLTCAAAGVEDRCDPDKTCCHYTWISPEAITCCDAGTADCCA</sequence>
<evidence type="ECO:0000313" key="2">
    <source>
        <dbReference type="Proteomes" id="UP001056384"/>
    </source>
</evidence>
<organism evidence="1 2">
    <name type="scientific">Septoria linicola</name>
    <dbReference type="NCBI Taxonomy" id="215465"/>
    <lineage>
        <taxon>Eukaryota</taxon>
        <taxon>Fungi</taxon>
        <taxon>Dikarya</taxon>
        <taxon>Ascomycota</taxon>
        <taxon>Pezizomycotina</taxon>
        <taxon>Dothideomycetes</taxon>
        <taxon>Dothideomycetidae</taxon>
        <taxon>Mycosphaerellales</taxon>
        <taxon>Mycosphaerellaceae</taxon>
        <taxon>Septoria</taxon>
    </lineage>
</organism>
<keyword evidence="2" id="KW-1185">Reference proteome</keyword>
<proteinExistence type="predicted"/>
<reference evidence="1" key="1">
    <citation type="submission" date="2022-06" db="EMBL/GenBank/DDBJ databases">
        <title>Complete genome sequences of two strains of the flax pathogen Septoria linicola.</title>
        <authorList>
            <person name="Lapalu N."/>
            <person name="Simon A."/>
            <person name="Demenou B."/>
            <person name="Paumier D."/>
            <person name="Guillot M.-P."/>
            <person name="Gout L."/>
            <person name="Valade R."/>
        </authorList>
    </citation>
    <scope>NUCLEOTIDE SEQUENCE</scope>
    <source>
        <strain evidence="1">SE15195</strain>
    </source>
</reference>